<dbReference type="HOGENOM" id="CLU_2111466_0_0_1"/>
<dbReference type="PROSITE" id="PS50057">
    <property type="entry name" value="FERM_3"/>
    <property type="match status" value="1"/>
</dbReference>
<dbReference type="GeneID" id="20203037"/>
<reference evidence="3" key="3">
    <citation type="submission" date="2015-06" db="UniProtKB">
        <authorList>
            <consortium name="EnsemblMetazoa"/>
        </authorList>
    </citation>
    <scope>IDENTIFICATION</scope>
</reference>
<sequence length="115" mass="13076">MTTNISNGKKLIVHLLDCSQIEVPINNKLSVDDVLQCVASNLSLTDTKYFGLCYHNEDSNNNNNNYYNNNYNGNSCLNQIVNRNYTDICNISDLMVIQQFYLHAKKLLAQLPISL</sequence>
<dbReference type="InterPro" id="IPR018979">
    <property type="entry name" value="FERM_N"/>
</dbReference>
<name>T1F2I7_HELRO</name>
<dbReference type="EMBL" id="AMQM01003452">
    <property type="status" value="NOT_ANNOTATED_CDS"/>
    <property type="molecule type" value="Genomic_DNA"/>
</dbReference>
<dbReference type="SUPFAM" id="SSF54236">
    <property type="entry name" value="Ubiquitin-like"/>
    <property type="match status" value="1"/>
</dbReference>
<proteinExistence type="predicted"/>
<evidence type="ECO:0000313" key="4">
    <source>
        <dbReference type="Proteomes" id="UP000015101"/>
    </source>
</evidence>
<dbReference type="InParanoid" id="T1F2I7"/>
<dbReference type="EnsemblMetazoa" id="HelroT170000">
    <property type="protein sequence ID" value="HelroP170000"/>
    <property type="gene ID" value="HelroG170000"/>
</dbReference>
<organism evidence="3 4">
    <name type="scientific">Helobdella robusta</name>
    <name type="common">Californian leech</name>
    <dbReference type="NCBI Taxonomy" id="6412"/>
    <lineage>
        <taxon>Eukaryota</taxon>
        <taxon>Metazoa</taxon>
        <taxon>Spiralia</taxon>
        <taxon>Lophotrochozoa</taxon>
        <taxon>Annelida</taxon>
        <taxon>Clitellata</taxon>
        <taxon>Hirudinea</taxon>
        <taxon>Rhynchobdellida</taxon>
        <taxon>Glossiphoniidae</taxon>
        <taxon>Helobdella</taxon>
    </lineage>
</organism>
<dbReference type="AlphaFoldDB" id="T1F2I7"/>
<dbReference type="Gene3D" id="3.10.20.90">
    <property type="entry name" value="Phosphatidylinositol 3-kinase Catalytic Subunit, Chain A, domain 1"/>
    <property type="match status" value="1"/>
</dbReference>
<dbReference type="Proteomes" id="UP000015101">
    <property type="component" value="Unassembled WGS sequence"/>
</dbReference>
<evidence type="ECO:0000313" key="3">
    <source>
        <dbReference type="EnsemblMetazoa" id="HelroP170000"/>
    </source>
</evidence>
<dbReference type="OrthoDB" id="10063592at2759"/>
<dbReference type="EMBL" id="KB096183">
    <property type="protein sequence ID" value="ESO07474.1"/>
    <property type="molecule type" value="Genomic_DNA"/>
</dbReference>
<dbReference type="EMBL" id="AMQM01003451">
    <property type="status" value="NOT_ANNOTATED_CDS"/>
    <property type="molecule type" value="Genomic_DNA"/>
</dbReference>
<gene>
    <name evidence="3" type="primary">20203037</name>
    <name evidence="2" type="ORF">HELRODRAFT_170000</name>
</gene>
<dbReference type="Pfam" id="PF09379">
    <property type="entry name" value="FERM_N"/>
    <property type="match status" value="1"/>
</dbReference>
<feature type="domain" description="FERM" evidence="1">
    <location>
        <begin position="9"/>
        <end position="115"/>
    </location>
</feature>
<dbReference type="InterPro" id="IPR000299">
    <property type="entry name" value="FERM_domain"/>
</dbReference>
<evidence type="ECO:0000313" key="2">
    <source>
        <dbReference type="EMBL" id="ESO07474.1"/>
    </source>
</evidence>
<keyword evidence="4" id="KW-1185">Reference proteome</keyword>
<accession>T1F2I7</accession>
<dbReference type="RefSeq" id="XP_009014085.1">
    <property type="nucleotide sequence ID" value="XM_009015837.1"/>
</dbReference>
<reference evidence="2 4" key="2">
    <citation type="journal article" date="2013" name="Nature">
        <title>Insights into bilaterian evolution from three spiralian genomes.</title>
        <authorList>
            <person name="Simakov O."/>
            <person name="Marletaz F."/>
            <person name="Cho S.J."/>
            <person name="Edsinger-Gonzales E."/>
            <person name="Havlak P."/>
            <person name="Hellsten U."/>
            <person name="Kuo D.H."/>
            <person name="Larsson T."/>
            <person name="Lv J."/>
            <person name="Arendt D."/>
            <person name="Savage R."/>
            <person name="Osoegawa K."/>
            <person name="de Jong P."/>
            <person name="Grimwood J."/>
            <person name="Chapman J.A."/>
            <person name="Shapiro H."/>
            <person name="Aerts A."/>
            <person name="Otillar R.P."/>
            <person name="Terry A.Y."/>
            <person name="Boore J.L."/>
            <person name="Grigoriev I.V."/>
            <person name="Lindberg D.R."/>
            <person name="Seaver E.C."/>
            <person name="Weisblat D.A."/>
            <person name="Putnam N.H."/>
            <person name="Rokhsar D.S."/>
        </authorList>
    </citation>
    <scope>NUCLEOTIDE SEQUENCE</scope>
</reference>
<dbReference type="InterPro" id="IPR029071">
    <property type="entry name" value="Ubiquitin-like_domsf"/>
</dbReference>
<dbReference type="CTD" id="20203037"/>
<protein>
    <recommendedName>
        <fullName evidence="1">FERM domain-containing protein</fullName>
    </recommendedName>
</protein>
<evidence type="ECO:0000259" key="1">
    <source>
        <dbReference type="PROSITE" id="PS50057"/>
    </source>
</evidence>
<reference evidence="4" key="1">
    <citation type="submission" date="2012-12" db="EMBL/GenBank/DDBJ databases">
        <authorList>
            <person name="Hellsten U."/>
            <person name="Grimwood J."/>
            <person name="Chapman J.A."/>
            <person name="Shapiro H."/>
            <person name="Aerts A."/>
            <person name="Otillar R.P."/>
            <person name="Terry A.Y."/>
            <person name="Boore J.L."/>
            <person name="Simakov O."/>
            <person name="Marletaz F."/>
            <person name="Cho S.-J."/>
            <person name="Edsinger-Gonzales E."/>
            <person name="Havlak P."/>
            <person name="Kuo D.-H."/>
            <person name="Larsson T."/>
            <person name="Lv J."/>
            <person name="Arendt D."/>
            <person name="Savage R."/>
            <person name="Osoegawa K."/>
            <person name="de Jong P."/>
            <person name="Lindberg D.R."/>
            <person name="Seaver E.C."/>
            <person name="Weisblat D.A."/>
            <person name="Putnam N.H."/>
            <person name="Grigoriev I.V."/>
            <person name="Rokhsar D.S."/>
        </authorList>
    </citation>
    <scope>NUCLEOTIDE SEQUENCE</scope>
</reference>
<dbReference type="KEGG" id="hro:HELRODRAFT_170000"/>